<dbReference type="AlphaFoldDB" id="A0A0A9HA59"/>
<reference evidence="1" key="2">
    <citation type="journal article" date="2015" name="Data Brief">
        <title>Shoot transcriptome of the giant reed, Arundo donax.</title>
        <authorList>
            <person name="Barrero R.A."/>
            <person name="Guerrero F.D."/>
            <person name="Moolhuijzen P."/>
            <person name="Goolsby J.A."/>
            <person name="Tidwell J."/>
            <person name="Bellgard S.E."/>
            <person name="Bellgard M.I."/>
        </authorList>
    </citation>
    <scope>NUCLEOTIDE SEQUENCE</scope>
    <source>
        <tissue evidence="1">Shoot tissue taken approximately 20 cm above the soil surface</tissue>
    </source>
</reference>
<reference evidence="1" key="1">
    <citation type="submission" date="2014-09" db="EMBL/GenBank/DDBJ databases">
        <authorList>
            <person name="Magalhaes I.L.F."/>
            <person name="Oliveira U."/>
            <person name="Santos F.R."/>
            <person name="Vidigal T.H.D.A."/>
            <person name="Brescovit A.D."/>
            <person name="Santos A.J."/>
        </authorList>
    </citation>
    <scope>NUCLEOTIDE SEQUENCE</scope>
    <source>
        <tissue evidence="1">Shoot tissue taken approximately 20 cm above the soil surface</tissue>
    </source>
</reference>
<organism evidence="1">
    <name type="scientific">Arundo donax</name>
    <name type="common">Giant reed</name>
    <name type="synonym">Donax arundinaceus</name>
    <dbReference type="NCBI Taxonomy" id="35708"/>
    <lineage>
        <taxon>Eukaryota</taxon>
        <taxon>Viridiplantae</taxon>
        <taxon>Streptophyta</taxon>
        <taxon>Embryophyta</taxon>
        <taxon>Tracheophyta</taxon>
        <taxon>Spermatophyta</taxon>
        <taxon>Magnoliopsida</taxon>
        <taxon>Liliopsida</taxon>
        <taxon>Poales</taxon>
        <taxon>Poaceae</taxon>
        <taxon>PACMAD clade</taxon>
        <taxon>Arundinoideae</taxon>
        <taxon>Arundineae</taxon>
        <taxon>Arundo</taxon>
    </lineage>
</organism>
<name>A0A0A9HA59_ARUDO</name>
<sequence>MHAIQNYRGSIKASRTCMYTFVELRCFAGPVDLQIGV</sequence>
<protein>
    <submittedName>
        <fullName evidence="1">Uncharacterized protein</fullName>
    </submittedName>
</protein>
<evidence type="ECO:0000313" key="1">
    <source>
        <dbReference type="EMBL" id="JAE31741.1"/>
    </source>
</evidence>
<proteinExistence type="predicted"/>
<dbReference type="EMBL" id="GBRH01166155">
    <property type="protein sequence ID" value="JAE31741.1"/>
    <property type="molecule type" value="Transcribed_RNA"/>
</dbReference>
<accession>A0A0A9HA59</accession>